<dbReference type="InterPro" id="IPR031961">
    <property type="entry name" value="DUF4780"/>
</dbReference>
<dbReference type="EMBL" id="GAKP01002924">
    <property type="protein sequence ID" value="JAC56028.1"/>
    <property type="molecule type" value="Transcribed_RNA"/>
</dbReference>
<dbReference type="RefSeq" id="XP_011213797.2">
    <property type="nucleotide sequence ID" value="XM_011215495.4"/>
</dbReference>
<reference evidence="3" key="1">
    <citation type="journal article" date="2014" name="BMC Genomics">
        <title>Characterizing the developmental transcriptome of the oriental fruit fly, Bactrocera dorsalis (Diptera: Tephritidae) through comparative genomic analysis with Drosophila melanogaster utilizing modENCODE datasets.</title>
        <authorList>
            <person name="Geib S.M."/>
            <person name="Calla B."/>
            <person name="Hall B."/>
            <person name="Hou S."/>
            <person name="Manoukis N.C."/>
        </authorList>
    </citation>
    <scope>NUCLEOTIDE SEQUENCE</scope>
    <source>
        <strain evidence="3">Punador</strain>
    </source>
</reference>
<protein>
    <recommendedName>
        <fullName evidence="2">DUF4780 domain-containing protein</fullName>
    </recommendedName>
</protein>
<name>A0A034WQJ5_BACDO</name>
<accession>A0A034WQJ5</accession>
<evidence type="ECO:0000256" key="1">
    <source>
        <dbReference type="SAM" id="MobiDB-lite"/>
    </source>
</evidence>
<feature type="compositionally biased region" description="Low complexity" evidence="1">
    <location>
        <begin position="106"/>
        <end position="123"/>
    </location>
</feature>
<sequence length="441" mass="50021">MGRCRGVPFEFPTILLRLLSSPRRAGGRTNKMKSTNNYTNYNSNQQALTQLIGQLMRGGNSSNGYRARSGGGGARQRGSIRRTATRIRRRPGIRTHASASTRRPLSTKPSSSGTSTKKPSSTSATQKRSATESKAEPDKKKTTSDDKAKSGDTKESKAKASDPILKGLCESGVRWYMRYIKEGLEPKVAIKKAWEHRTEPVEYEPQWGKEFQPREVEDEPRHRQRVRRRIAKSVEINEDYRIAVHPKDFPDQMLDLDSVIALEEAIAAEIAKGASGKLQFSNAHLRPGALLCDCVNEETVNWLKDIVTKLSDWEGPELTTSQERVIPDAYVMTAALPKSIEQDFQRTLALIAAQNEDLNTEVWKLVNERTEDGKNVVTIRVDKDSFNTMKRHEWKLYYRFEKVNVHFHRYLRYSKKPTLWITNPSCHKQNQVKPPGPSNAV</sequence>
<dbReference type="Pfam" id="PF16012">
    <property type="entry name" value="DUF4780"/>
    <property type="match status" value="1"/>
</dbReference>
<proteinExistence type="predicted"/>
<dbReference type="KEGG" id="bdr:105233413"/>
<evidence type="ECO:0000259" key="2">
    <source>
        <dbReference type="Pfam" id="PF16012"/>
    </source>
</evidence>
<feature type="compositionally biased region" description="Basic and acidic residues" evidence="1">
    <location>
        <begin position="129"/>
        <end position="160"/>
    </location>
</feature>
<feature type="domain" description="DUF4780" evidence="2">
    <location>
        <begin position="237"/>
        <end position="405"/>
    </location>
</feature>
<evidence type="ECO:0000313" key="3">
    <source>
        <dbReference type="EMBL" id="JAC56028.1"/>
    </source>
</evidence>
<feature type="region of interest" description="Disordered" evidence="1">
    <location>
        <begin position="56"/>
        <end position="161"/>
    </location>
</feature>
<organism evidence="3">
    <name type="scientific">Bactrocera dorsalis</name>
    <name type="common">Oriental fruit fly</name>
    <name type="synonym">Dacus dorsalis</name>
    <dbReference type="NCBI Taxonomy" id="27457"/>
    <lineage>
        <taxon>Eukaryota</taxon>
        <taxon>Metazoa</taxon>
        <taxon>Ecdysozoa</taxon>
        <taxon>Arthropoda</taxon>
        <taxon>Hexapoda</taxon>
        <taxon>Insecta</taxon>
        <taxon>Pterygota</taxon>
        <taxon>Neoptera</taxon>
        <taxon>Endopterygota</taxon>
        <taxon>Diptera</taxon>
        <taxon>Brachycera</taxon>
        <taxon>Muscomorpha</taxon>
        <taxon>Tephritoidea</taxon>
        <taxon>Tephritidae</taxon>
        <taxon>Bactrocera</taxon>
        <taxon>Bactrocera</taxon>
    </lineage>
</organism>
<dbReference type="OrthoDB" id="8045787at2759"/>
<dbReference type="GeneID" id="105233413"/>
<feature type="compositionally biased region" description="Basic residues" evidence="1">
    <location>
        <begin position="78"/>
        <end position="93"/>
    </location>
</feature>
<dbReference type="AlphaFoldDB" id="A0A034WQJ5"/>
<feature type="compositionally biased region" description="Low complexity" evidence="1">
    <location>
        <begin position="57"/>
        <end position="68"/>
    </location>
</feature>